<dbReference type="PANTHER" id="PTHR13774:SF32">
    <property type="entry name" value="ANTISENSE-ENHANCING SEQUENCE 1"/>
    <property type="match status" value="1"/>
</dbReference>
<dbReference type="SUPFAM" id="SSF54506">
    <property type="entry name" value="Diaminopimelate epimerase-like"/>
    <property type="match status" value="1"/>
</dbReference>
<dbReference type="EMBL" id="PDLN01000010">
    <property type="protein sequence ID" value="RDW73683.1"/>
    <property type="molecule type" value="Genomic_DNA"/>
</dbReference>
<protein>
    <recommendedName>
        <fullName evidence="4">Diaminopimelate epimerase-like protein</fullName>
    </recommendedName>
</protein>
<evidence type="ECO:0000313" key="2">
    <source>
        <dbReference type="EMBL" id="RDW73683.1"/>
    </source>
</evidence>
<dbReference type="AlphaFoldDB" id="A0A3D8RI17"/>
<comment type="caution">
    <text evidence="2">The sequence shown here is derived from an EMBL/GenBank/DDBJ whole genome shotgun (WGS) entry which is preliminary data.</text>
</comment>
<reference evidence="2 3" key="1">
    <citation type="journal article" date="2018" name="IMA Fungus">
        <title>IMA Genome-F 9: Draft genome sequence of Annulohypoxylon stygium, Aspergillus mulundensis, Berkeleyomyces basicola (syn. Thielaviopsis basicola), Ceratocystis smalleyi, two Cercospora beticola strains, Coleophoma cylindrospora, Fusarium fracticaudum, Phialophora cf. hyalina, and Morchella septimelata.</title>
        <authorList>
            <person name="Wingfield B.D."/>
            <person name="Bills G.F."/>
            <person name="Dong Y."/>
            <person name="Huang W."/>
            <person name="Nel W.J."/>
            <person name="Swalarsk-Parry B.S."/>
            <person name="Vaghefi N."/>
            <person name="Wilken P.M."/>
            <person name="An Z."/>
            <person name="de Beer Z.W."/>
            <person name="De Vos L."/>
            <person name="Chen L."/>
            <person name="Duong T.A."/>
            <person name="Gao Y."/>
            <person name="Hammerbacher A."/>
            <person name="Kikkert J.R."/>
            <person name="Li Y."/>
            <person name="Li H."/>
            <person name="Li K."/>
            <person name="Li Q."/>
            <person name="Liu X."/>
            <person name="Ma X."/>
            <person name="Naidoo K."/>
            <person name="Pethybridge S.J."/>
            <person name="Sun J."/>
            <person name="Steenkamp E.T."/>
            <person name="van der Nest M.A."/>
            <person name="van Wyk S."/>
            <person name="Wingfield M.J."/>
            <person name="Xiong C."/>
            <person name="Yue Q."/>
            <person name="Zhang X."/>
        </authorList>
    </citation>
    <scope>NUCLEOTIDE SEQUENCE [LARGE SCALE GENOMIC DNA]</scope>
    <source>
        <strain evidence="2 3">BP5796</strain>
    </source>
</reference>
<dbReference type="PIRSF" id="PIRSF016184">
    <property type="entry name" value="PhzC_PhzF"/>
    <property type="match status" value="1"/>
</dbReference>
<evidence type="ECO:0000313" key="3">
    <source>
        <dbReference type="Proteomes" id="UP000256328"/>
    </source>
</evidence>
<dbReference type="GO" id="GO:0005737">
    <property type="term" value="C:cytoplasm"/>
    <property type="evidence" value="ECO:0007669"/>
    <property type="project" value="TreeGrafter"/>
</dbReference>
<accession>A0A3D8RI17</accession>
<feature type="active site" evidence="1">
    <location>
        <position position="50"/>
    </location>
</feature>
<dbReference type="PANTHER" id="PTHR13774">
    <property type="entry name" value="PHENAZINE BIOSYNTHESIS PROTEIN"/>
    <property type="match status" value="1"/>
</dbReference>
<organism evidence="2 3">
    <name type="scientific">Coleophoma crateriformis</name>
    <dbReference type="NCBI Taxonomy" id="565419"/>
    <lineage>
        <taxon>Eukaryota</taxon>
        <taxon>Fungi</taxon>
        <taxon>Dikarya</taxon>
        <taxon>Ascomycota</taxon>
        <taxon>Pezizomycotina</taxon>
        <taxon>Leotiomycetes</taxon>
        <taxon>Helotiales</taxon>
        <taxon>Dermateaceae</taxon>
        <taxon>Coleophoma</taxon>
    </lineage>
</organism>
<dbReference type="GO" id="GO:0016853">
    <property type="term" value="F:isomerase activity"/>
    <property type="evidence" value="ECO:0007669"/>
    <property type="project" value="TreeGrafter"/>
</dbReference>
<dbReference type="Proteomes" id="UP000256328">
    <property type="component" value="Unassembled WGS sequence"/>
</dbReference>
<dbReference type="InterPro" id="IPR003719">
    <property type="entry name" value="Phenazine_PhzF-like"/>
</dbReference>
<name>A0A3D8RI17_9HELO</name>
<dbReference type="OrthoDB" id="75169at2759"/>
<evidence type="ECO:0008006" key="4">
    <source>
        <dbReference type="Google" id="ProtNLM"/>
    </source>
</evidence>
<evidence type="ECO:0000256" key="1">
    <source>
        <dbReference type="PIRSR" id="PIRSR016184-1"/>
    </source>
</evidence>
<proteinExistence type="predicted"/>
<keyword evidence="3" id="KW-1185">Reference proteome</keyword>
<dbReference type="NCBIfam" id="TIGR00654">
    <property type="entry name" value="PhzF_family"/>
    <property type="match status" value="1"/>
</dbReference>
<dbReference type="Pfam" id="PF02567">
    <property type="entry name" value="PhzC-PhzF"/>
    <property type="match status" value="1"/>
</dbReference>
<gene>
    <name evidence="2" type="ORF">BP5796_07125</name>
</gene>
<sequence>MKLSFTTLDVFTSTRYAGNPLAVIEVPSEHKQALTQIQKQKIAAEFNLSEIVFLHLSAAQEPLTEPTIDIFTPFSEVPFAGHPTVGTAFYLLNVRKDSAVALLEKAGRLPISSDPVTGDVKAEVPHDVHVHEVTLNCDLTDQPASCVSIVSGMTFILVPLPDLPALAKATKHVQATEDVSILDKGWQNGLIGTMYFVAQEEDNAGRKLYRTRMFVEGFEDPGTGSASCALACWLALQEGESQKHTRFAFVQGVEMGRRNDISVGVTMNEKGDGVAQVFLSGTAVKVMEGSLEV</sequence>
<dbReference type="Gene3D" id="3.10.310.10">
    <property type="entry name" value="Diaminopimelate Epimerase, Chain A, domain 1"/>
    <property type="match status" value="2"/>
</dbReference>